<evidence type="ECO:0000256" key="5">
    <source>
        <dbReference type="ARBA" id="ARBA00023136"/>
    </source>
</evidence>
<evidence type="ECO:0000256" key="6">
    <source>
        <dbReference type="SAM" id="Phobius"/>
    </source>
</evidence>
<feature type="transmembrane region" description="Helical" evidence="6">
    <location>
        <begin position="69"/>
        <end position="90"/>
    </location>
</feature>
<feature type="transmembrane region" description="Helical" evidence="6">
    <location>
        <begin position="142"/>
        <end position="166"/>
    </location>
</feature>
<keyword evidence="2" id="KW-0813">Transport</keyword>
<dbReference type="GO" id="GO:0140359">
    <property type="term" value="F:ABC-type transporter activity"/>
    <property type="evidence" value="ECO:0007669"/>
    <property type="project" value="InterPro"/>
</dbReference>
<dbReference type="AlphaFoldDB" id="A0A8E0S053"/>
<comment type="caution">
    <text evidence="8">The sequence shown here is derived from an EMBL/GenBank/DDBJ whole genome shotgun (WGS) entry which is preliminary data.</text>
</comment>
<dbReference type="GO" id="GO:0005524">
    <property type="term" value="F:ATP binding"/>
    <property type="evidence" value="ECO:0007669"/>
    <property type="project" value="UniProtKB-KW"/>
</dbReference>
<evidence type="ECO:0000256" key="3">
    <source>
        <dbReference type="ARBA" id="ARBA00022692"/>
    </source>
</evidence>
<keyword evidence="4 6" id="KW-1133">Transmembrane helix</keyword>
<keyword evidence="9" id="KW-1185">Reference proteome</keyword>
<dbReference type="GO" id="GO:0016887">
    <property type="term" value="F:ATP hydrolysis activity"/>
    <property type="evidence" value="ECO:0007669"/>
    <property type="project" value="InterPro"/>
</dbReference>
<dbReference type="InterPro" id="IPR011527">
    <property type="entry name" value="ABC1_TM_dom"/>
</dbReference>
<dbReference type="Gene3D" id="3.40.50.300">
    <property type="entry name" value="P-loop containing nucleotide triphosphate hydrolases"/>
    <property type="match status" value="2"/>
</dbReference>
<dbReference type="GO" id="GO:0015910">
    <property type="term" value="P:long-chain fatty acid import into peroxisome"/>
    <property type="evidence" value="ECO:0007669"/>
    <property type="project" value="TreeGrafter"/>
</dbReference>
<proteinExistence type="inferred from homology"/>
<dbReference type="GO" id="GO:0005778">
    <property type="term" value="C:peroxisomal membrane"/>
    <property type="evidence" value="ECO:0007669"/>
    <property type="project" value="TreeGrafter"/>
</dbReference>
<dbReference type="GO" id="GO:0005324">
    <property type="term" value="F:long-chain fatty acid transmembrane transporter activity"/>
    <property type="evidence" value="ECO:0007669"/>
    <property type="project" value="TreeGrafter"/>
</dbReference>
<dbReference type="Proteomes" id="UP000728185">
    <property type="component" value="Unassembled WGS sequence"/>
</dbReference>
<dbReference type="GO" id="GO:0042760">
    <property type="term" value="P:very long-chain fatty acid catabolic process"/>
    <property type="evidence" value="ECO:0007669"/>
    <property type="project" value="TreeGrafter"/>
</dbReference>
<dbReference type="InterPro" id="IPR003439">
    <property type="entry name" value="ABC_transporter-like_ATP-bd"/>
</dbReference>
<gene>
    <name evidence="8" type="ORF">FBUS_00325</name>
</gene>
<comment type="similarity">
    <text evidence="1">Belongs to the ABC transporter superfamily. ABCD family. Peroxisomal fatty acyl CoA transporter (TC 3.A.1.203) subfamily.</text>
</comment>
<keyword evidence="8" id="KW-0067">ATP-binding</keyword>
<organism evidence="8 9">
    <name type="scientific">Fasciolopsis buskii</name>
    <dbReference type="NCBI Taxonomy" id="27845"/>
    <lineage>
        <taxon>Eukaryota</taxon>
        <taxon>Metazoa</taxon>
        <taxon>Spiralia</taxon>
        <taxon>Lophotrochozoa</taxon>
        <taxon>Platyhelminthes</taxon>
        <taxon>Trematoda</taxon>
        <taxon>Digenea</taxon>
        <taxon>Plagiorchiida</taxon>
        <taxon>Echinostomata</taxon>
        <taxon>Echinostomatoidea</taxon>
        <taxon>Fasciolidae</taxon>
        <taxon>Fasciolopsis</taxon>
    </lineage>
</organism>
<evidence type="ECO:0000256" key="1">
    <source>
        <dbReference type="ARBA" id="ARBA00008575"/>
    </source>
</evidence>
<keyword evidence="8" id="KW-0547">Nucleotide-binding</keyword>
<keyword evidence="3 6" id="KW-0812">Transmembrane</keyword>
<dbReference type="EMBL" id="LUCM01001946">
    <property type="protein sequence ID" value="KAA0198078.1"/>
    <property type="molecule type" value="Genomic_DNA"/>
</dbReference>
<feature type="non-terminal residue" evidence="8">
    <location>
        <position position="742"/>
    </location>
</feature>
<reference evidence="8" key="1">
    <citation type="submission" date="2019-05" db="EMBL/GenBank/DDBJ databases">
        <title>Annotation for the trematode Fasciolopsis buski.</title>
        <authorList>
            <person name="Choi Y.-J."/>
        </authorList>
    </citation>
    <scope>NUCLEOTIDE SEQUENCE</scope>
    <source>
        <strain evidence="8">HT</strain>
        <tissue evidence="8">Whole worm</tissue>
    </source>
</reference>
<evidence type="ECO:0000256" key="4">
    <source>
        <dbReference type="ARBA" id="ARBA00022989"/>
    </source>
</evidence>
<dbReference type="OrthoDB" id="422637at2759"/>
<dbReference type="PANTHER" id="PTHR11384">
    <property type="entry name" value="ATP-BINDING CASSETTE, SUB-FAMILY D MEMBER"/>
    <property type="match status" value="1"/>
</dbReference>
<dbReference type="GO" id="GO:0006635">
    <property type="term" value="P:fatty acid beta-oxidation"/>
    <property type="evidence" value="ECO:0007669"/>
    <property type="project" value="TreeGrafter"/>
</dbReference>
<feature type="transmembrane region" description="Helical" evidence="6">
    <location>
        <begin position="27"/>
        <end position="49"/>
    </location>
</feature>
<feature type="domain" description="ABC transporter" evidence="7">
    <location>
        <begin position="391"/>
        <end position="736"/>
    </location>
</feature>
<evidence type="ECO:0000259" key="7">
    <source>
        <dbReference type="PROSITE" id="PS50893"/>
    </source>
</evidence>
<feature type="transmembrane region" description="Helical" evidence="6">
    <location>
        <begin position="259"/>
        <end position="284"/>
    </location>
</feature>
<dbReference type="GO" id="GO:0007031">
    <property type="term" value="P:peroxisome organization"/>
    <property type="evidence" value="ECO:0007669"/>
    <property type="project" value="TreeGrafter"/>
</dbReference>
<accession>A0A8E0S053</accession>
<dbReference type="InterPro" id="IPR027417">
    <property type="entry name" value="P-loop_NTPase"/>
</dbReference>
<feature type="transmembrane region" description="Helical" evidence="6">
    <location>
        <begin position="178"/>
        <end position="203"/>
    </location>
</feature>
<protein>
    <submittedName>
        <fullName evidence="8">ATP-binding cassette subfamily D (ALD) member 4</fullName>
    </submittedName>
</protein>
<evidence type="ECO:0000256" key="2">
    <source>
        <dbReference type="ARBA" id="ARBA00022448"/>
    </source>
</evidence>
<keyword evidence="5 6" id="KW-0472">Membrane</keyword>
<evidence type="ECO:0000313" key="9">
    <source>
        <dbReference type="Proteomes" id="UP000728185"/>
    </source>
</evidence>
<dbReference type="SUPFAM" id="SSF52540">
    <property type="entry name" value="P-loop containing nucleoside triphosphate hydrolases"/>
    <property type="match status" value="1"/>
</dbReference>
<dbReference type="InterPro" id="IPR050835">
    <property type="entry name" value="ABC_transporter_sub-D"/>
</dbReference>
<dbReference type="Pfam" id="PF06472">
    <property type="entry name" value="ABC_membrane_2"/>
    <property type="match status" value="1"/>
</dbReference>
<evidence type="ECO:0000313" key="8">
    <source>
        <dbReference type="EMBL" id="KAA0198078.1"/>
    </source>
</evidence>
<name>A0A8E0S053_9TREM</name>
<sequence>KNRRISSGFRFAGAFLKLVAEAHRSSWLSPVILLLFLLITSGLYEYVAYQIGLVASQFYGALTVQSYHRFIWIVRLSIVYVFGISAIIAVRNLVSGHLALCFRENITHYLQRRYFIRKNYYVITNLIDMDNPDQRFTQDVDVICNLLSEIIPTLLINPILVVFYTYKCVDKAGWLGPISAYVLFVVFALLTHFLTTWTSTAIYEQERQEGNFRFLHAQFRCDSENAAFLDLGPNEHCFAICAFEHLLHAFRVKANRKPILLFVTQLSAYVGAVLNYLTIGVVLFGGLFGDLTPSDVSVLISQTSFFLLYLINKLTTLIDLANSIAQLVGVGQRLVTLNAHLLETASHTTPASYVAGRFVSTLRPIFPTEVRDYVVGCAGSSLEKSSNEIVVRLSRVSVGLPTDPDHILIRDLSVDIRLSEPLLITGPSGVGKTALLRVLAELWPALGAPQQAAYFYRSPQIRIMFVPQKPFVPSAYACPSQLFRVLDASLTHRKRGSMGTPESDERCRALHLAYLLLSVAETPNLFLGWNVSNLTLTAASTTDSLMKTDPDQLIWCGYTLHAYHKALHLLCEFRLVTADVVGSVQTCIEQFLAHNVNKLSTWSGFVFSGIIDTIKNVIRFGCKPVISGFGLDAGEWPSCYSPGEMQRLVLAAVCYRCPHLVFLDESTSQLSEADESQAYQSLSTRHITPVTVGHRPSVRSYHKHEIRLVPYGHPNRSGVFEEGDVELKVRKETELNWSMHSI</sequence>
<dbReference type="PANTHER" id="PTHR11384:SF59">
    <property type="entry name" value="LYSOSOMAL COBALAMIN TRANSPORTER ABCD4"/>
    <property type="match status" value="1"/>
</dbReference>
<dbReference type="PROSITE" id="PS50893">
    <property type="entry name" value="ABC_TRANSPORTER_2"/>
    <property type="match status" value="1"/>
</dbReference>